<reference evidence="1" key="1">
    <citation type="journal article" date="2015" name="Nature">
        <title>Complex archaea that bridge the gap between prokaryotes and eukaryotes.</title>
        <authorList>
            <person name="Spang A."/>
            <person name="Saw J.H."/>
            <person name="Jorgensen S.L."/>
            <person name="Zaremba-Niedzwiedzka K."/>
            <person name="Martijn J."/>
            <person name="Lind A.E."/>
            <person name="van Eijk R."/>
            <person name="Schleper C."/>
            <person name="Guy L."/>
            <person name="Ettema T.J."/>
        </authorList>
    </citation>
    <scope>NUCLEOTIDE SEQUENCE</scope>
</reference>
<gene>
    <name evidence="1" type="ORF">LCGC14_2887840</name>
</gene>
<dbReference type="AlphaFoldDB" id="A0A0F8XFQ3"/>
<sequence>MINFSNFPSNFEEVHNIVNLSKSFLGFSAIIFHFNQENRFIWERFFQFNNIELNWKSCKIVSPTRFFHQKFKYLNIIIIQNFHVFKSVRGVVKLFLVWEFIYIMTSWYFHHQRTELDLSFSCNLVNDYRK</sequence>
<proteinExistence type="predicted"/>
<dbReference type="EMBL" id="LAZR01070433">
    <property type="protein sequence ID" value="KKK41014.1"/>
    <property type="molecule type" value="Genomic_DNA"/>
</dbReference>
<name>A0A0F8XFQ3_9ZZZZ</name>
<protein>
    <submittedName>
        <fullName evidence="1">Uncharacterized protein</fullName>
    </submittedName>
</protein>
<organism evidence="1">
    <name type="scientific">marine sediment metagenome</name>
    <dbReference type="NCBI Taxonomy" id="412755"/>
    <lineage>
        <taxon>unclassified sequences</taxon>
        <taxon>metagenomes</taxon>
        <taxon>ecological metagenomes</taxon>
    </lineage>
</organism>
<comment type="caution">
    <text evidence="1">The sequence shown here is derived from an EMBL/GenBank/DDBJ whole genome shotgun (WGS) entry which is preliminary data.</text>
</comment>
<accession>A0A0F8XFQ3</accession>
<evidence type="ECO:0000313" key="1">
    <source>
        <dbReference type="EMBL" id="KKK41014.1"/>
    </source>
</evidence>